<gene>
    <name evidence="4" type="ORF">SAMN04487950_1235</name>
</gene>
<dbReference type="PROSITE" id="PS51186">
    <property type="entry name" value="GNAT"/>
    <property type="match status" value="1"/>
</dbReference>
<dbReference type="InterPro" id="IPR000182">
    <property type="entry name" value="GNAT_dom"/>
</dbReference>
<keyword evidence="5" id="KW-1185">Reference proteome</keyword>
<dbReference type="InterPro" id="IPR016181">
    <property type="entry name" value="Acyl_CoA_acyltransferase"/>
</dbReference>
<dbReference type="Pfam" id="PF00583">
    <property type="entry name" value="Acetyltransf_1"/>
    <property type="match status" value="1"/>
</dbReference>
<feature type="domain" description="N-acetyltransferase" evidence="3">
    <location>
        <begin position="8"/>
        <end position="166"/>
    </location>
</feature>
<dbReference type="PANTHER" id="PTHR43877">
    <property type="entry name" value="AMINOALKYLPHOSPHONATE N-ACETYLTRANSFERASE-RELATED-RELATED"/>
    <property type="match status" value="1"/>
</dbReference>
<evidence type="ECO:0000313" key="4">
    <source>
        <dbReference type="EMBL" id="SFK81645.1"/>
    </source>
</evidence>
<dbReference type="CDD" id="cd04301">
    <property type="entry name" value="NAT_SF"/>
    <property type="match status" value="1"/>
</dbReference>
<organism evidence="4 5">
    <name type="scientific">Halogranum rubrum</name>
    <dbReference type="NCBI Taxonomy" id="553466"/>
    <lineage>
        <taxon>Archaea</taxon>
        <taxon>Methanobacteriati</taxon>
        <taxon>Methanobacteriota</taxon>
        <taxon>Stenosarchaea group</taxon>
        <taxon>Halobacteria</taxon>
        <taxon>Halobacteriales</taxon>
        <taxon>Haloferacaceae</taxon>
    </lineage>
</organism>
<protein>
    <submittedName>
        <fullName evidence="4">Acetyltransferase (GNAT) family protein</fullName>
    </submittedName>
</protein>
<dbReference type="RefSeq" id="WP_089867067.1">
    <property type="nucleotide sequence ID" value="NZ_FOTC01000001.1"/>
</dbReference>
<evidence type="ECO:0000259" key="3">
    <source>
        <dbReference type="PROSITE" id="PS51186"/>
    </source>
</evidence>
<dbReference type="GO" id="GO:0016747">
    <property type="term" value="F:acyltransferase activity, transferring groups other than amino-acyl groups"/>
    <property type="evidence" value="ECO:0007669"/>
    <property type="project" value="InterPro"/>
</dbReference>
<dbReference type="InterPro" id="IPR050832">
    <property type="entry name" value="Bact_Acetyltransf"/>
</dbReference>
<keyword evidence="2" id="KW-0012">Acyltransferase</keyword>
<reference evidence="5" key="1">
    <citation type="submission" date="2016-10" db="EMBL/GenBank/DDBJ databases">
        <authorList>
            <person name="Varghese N."/>
            <person name="Submissions S."/>
        </authorList>
    </citation>
    <scope>NUCLEOTIDE SEQUENCE [LARGE SCALE GENOMIC DNA]</scope>
    <source>
        <strain evidence="5">CGMCC 1.7738</strain>
    </source>
</reference>
<dbReference type="Proteomes" id="UP000199607">
    <property type="component" value="Unassembled WGS sequence"/>
</dbReference>
<evidence type="ECO:0000256" key="1">
    <source>
        <dbReference type="ARBA" id="ARBA00022679"/>
    </source>
</evidence>
<evidence type="ECO:0000256" key="2">
    <source>
        <dbReference type="ARBA" id="ARBA00023315"/>
    </source>
</evidence>
<dbReference type="SUPFAM" id="SSF55729">
    <property type="entry name" value="Acyl-CoA N-acyltransferases (Nat)"/>
    <property type="match status" value="1"/>
</dbReference>
<keyword evidence="1 4" id="KW-0808">Transferase</keyword>
<accession>A0A1I4CL58</accession>
<dbReference type="EMBL" id="FOTC01000001">
    <property type="protein sequence ID" value="SFK81645.1"/>
    <property type="molecule type" value="Genomic_DNA"/>
</dbReference>
<sequence length="313" mass="34629">MDVIADQYEIRQARPDDEDAVVEFTEDTWSDRGSSDYIPRIFQEWIAGDGDDQRTFVVEAGDGDDSDIAAILQAVVLTDHEAWAQGMRVNPDYRGEGLSTRINDAALRWARERGATVARNMVFSWNVAGLGGSRAAGFDPCTEFRWAMPTPDSDAEPELVIGDEADAAWAFWSASDARTDLKGVALDSDESWAVSEVTREKLRDAADENRLFVVADDGTRGFSYRNRTYDRPNDEGDEETWAEYAVGAWADLDACRSLFAAIARDAASVGAEKTRVLIPESARWVSDVAASRVNVSDEPDFVMAADLTRARFE</sequence>
<evidence type="ECO:0000313" key="5">
    <source>
        <dbReference type="Proteomes" id="UP000199607"/>
    </source>
</evidence>
<dbReference type="STRING" id="553466.SAMN04487950_1235"/>
<dbReference type="AlphaFoldDB" id="A0A1I4CL58"/>
<name>A0A1I4CL58_9EURY</name>
<dbReference type="Gene3D" id="3.40.630.30">
    <property type="match status" value="1"/>
</dbReference>
<proteinExistence type="predicted"/>